<evidence type="ECO:0000256" key="1">
    <source>
        <dbReference type="PIRSR" id="PIRSR006661-1"/>
    </source>
</evidence>
<dbReference type="PIRSF" id="PIRSF006661">
    <property type="entry name" value="PP-lp_UCP006661"/>
    <property type="match status" value="1"/>
</dbReference>
<dbReference type="InterPro" id="IPR005232">
    <property type="entry name" value="LarE"/>
</dbReference>
<dbReference type="InterPro" id="IPR022310">
    <property type="entry name" value="NAD/GMP_synthase"/>
</dbReference>
<dbReference type="PANTHER" id="PTHR43169">
    <property type="entry name" value="EXSB FAMILY PROTEIN"/>
    <property type="match status" value="1"/>
</dbReference>
<dbReference type="Pfam" id="PF02540">
    <property type="entry name" value="NAD_synthase"/>
    <property type="match status" value="1"/>
</dbReference>
<sequence length="269" mass="30115">MNLQEKENKLKGVIAQFDSAVIAFSGGVDSTFLARICRDILKGKVLLVTASSSTYPAHELEDARKLAAGLGMEHLVIVSEELDIPGFRRNPPDRCYHCKRELFLKIRQIAEKEGCEAVFDGSNADDQNDYRPGRRAIEEQGIISPLCLSGLTKPEIRELSRSLGLTTAEKPPYACLASRFPYGEEITRQKLDRVAEAEKSIRNLGFTLFRVRSHGNLARLEFCPVEMGRAWEARESLLKICHATGFIYVAFDMLGYRTGAMNEVLLSEK</sequence>
<evidence type="ECO:0000259" key="2">
    <source>
        <dbReference type="Pfam" id="PF02540"/>
    </source>
</evidence>
<dbReference type="GO" id="GO:0006163">
    <property type="term" value="P:purine nucleotide metabolic process"/>
    <property type="evidence" value="ECO:0007669"/>
    <property type="project" value="UniProtKB-ARBA"/>
</dbReference>
<proteinExistence type="predicted"/>
<dbReference type="InterPro" id="IPR014729">
    <property type="entry name" value="Rossmann-like_a/b/a_fold"/>
</dbReference>
<keyword evidence="3" id="KW-0808">Transferase</keyword>
<comment type="caution">
    <text evidence="3">The sequence shown here is derived from an EMBL/GenBank/DDBJ whole genome shotgun (WGS) entry which is preliminary data.</text>
</comment>
<reference evidence="3" key="1">
    <citation type="submission" date="2020-07" db="EMBL/GenBank/DDBJ databases">
        <title>Huge and variable diversity of episymbiotic CPR bacteria and DPANN archaea in groundwater ecosystems.</title>
        <authorList>
            <person name="He C.Y."/>
            <person name="Keren R."/>
            <person name="Whittaker M."/>
            <person name="Farag I.F."/>
            <person name="Doudna J."/>
            <person name="Cate J.H.D."/>
            <person name="Banfield J.F."/>
        </authorList>
    </citation>
    <scope>NUCLEOTIDE SEQUENCE</scope>
    <source>
        <strain evidence="3">NC_groundwater_1520_Pr4_B-0.1um_53_5</strain>
    </source>
</reference>
<organism evidence="3 4">
    <name type="scientific">candidate division TA06 bacterium</name>
    <dbReference type="NCBI Taxonomy" id="2250710"/>
    <lineage>
        <taxon>Bacteria</taxon>
        <taxon>Bacteria division TA06</taxon>
    </lineage>
</organism>
<dbReference type="EMBL" id="JACQXR010000138">
    <property type="protein sequence ID" value="MBI4727574.1"/>
    <property type="molecule type" value="Genomic_DNA"/>
</dbReference>
<name>A0A933IC47_UNCT6</name>
<dbReference type="SUPFAM" id="SSF52402">
    <property type="entry name" value="Adenine nucleotide alpha hydrolases-like"/>
    <property type="match status" value="1"/>
</dbReference>
<gene>
    <name evidence="3" type="primary">larE</name>
    <name evidence="3" type="ORF">HY768_10235</name>
</gene>
<evidence type="ECO:0000313" key="3">
    <source>
        <dbReference type="EMBL" id="MBI4727574.1"/>
    </source>
</evidence>
<dbReference type="InterPro" id="IPR052188">
    <property type="entry name" value="Ni-pincer_cofactor_biosynth"/>
</dbReference>
<protein>
    <submittedName>
        <fullName evidence="3">ATP-dependent sacrificial sulfur transferase LarE</fullName>
    </submittedName>
</protein>
<feature type="domain" description="NAD/GMP synthase" evidence="2">
    <location>
        <begin position="15"/>
        <end position="77"/>
    </location>
</feature>
<dbReference type="NCBIfam" id="TIGR00268">
    <property type="entry name" value="ATP-dependent sacrificial sulfur transferase LarE"/>
    <property type="match status" value="1"/>
</dbReference>
<feature type="active site" description="Nucleophile and sulfur donor" evidence="1">
    <location>
        <position position="175"/>
    </location>
</feature>
<evidence type="ECO:0000313" key="4">
    <source>
        <dbReference type="Proteomes" id="UP000736328"/>
    </source>
</evidence>
<dbReference type="PANTHER" id="PTHR43169:SF2">
    <property type="entry name" value="NAD_GMP SYNTHASE DOMAIN-CONTAINING PROTEIN"/>
    <property type="match status" value="1"/>
</dbReference>
<accession>A0A933IC47</accession>
<dbReference type="AlphaFoldDB" id="A0A933IC47"/>
<dbReference type="Proteomes" id="UP000736328">
    <property type="component" value="Unassembled WGS sequence"/>
</dbReference>
<dbReference type="Gene3D" id="3.40.50.620">
    <property type="entry name" value="HUPs"/>
    <property type="match status" value="1"/>
</dbReference>
<dbReference type="CDD" id="cd01990">
    <property type="entry name" value="LarE-like"/>
    <property type="match status" value="1"/>
</dbReference>
<dbReference type="GO" id="GO:0016783">
    <property type="term" value="F:sulfurtransferase activity"/>
    <property type="evidence" value="ECO:0007669"/>
    <property type="project" value="InterPro"/>
</dbReference>